<sequence length="269" mass="31990">MRPNLVVNASVSRTTFTSRRSFEKLDTMPSTVFQYYFQLQLKELHHNSPQSEITDFVNKNNSFKRYKRKEWDSLSLTKKRVYHALYFHFTKVNYRRLGHEELARRLELQVPAASEYLLFRNRFKARFDAAWEEQRKNDRTGRSHKIQLRSGTSGSLKVSRIFAMRPAELEFNSTRRFQDMCRECRRAWREGVDDDQRAEIATKLSVERQKFENSVKRELDILDGLQAMLTKYLTSVDVSNLKALDFERRITHTSNQDPLVFLMTDLKKS</sequence>
<gene>
    <name evidence="1" type="ORF">LANO_0E11606G</name>
</gene>
<dbReference type="OrthoDB" id="4064753at2759"/>
<proteinExistence type="predicted"/>
<dbReference type="EMBL" id="LT598451">
    <property type="protein sequence ID" value="SCU95849.1"/>
    <property type="molecule type" value="Genomic_DNA"/>
</dbReference>
<protein>
    <submittedName>
        <fullName evidence="1">LANO_0E11606g1_1</fullName>
    </submittedName>
</protein>
<reference evidence="2" key="1">
    <citation type="submission" date="2016-03" db="EMBL/GenBank/DDBJ databases">
        <authorList>
            <person name="Devillers Hugo."/>
        </authorList>
    </citation>
    <scope>NUCLEOTIDE SEQUENCE [LARGE SCALE GENOMIC DNA]</scope>
</reference>
<name>A0A1G4JXN4_9SACH</name>
<keyword evidence="2" id="KW-1185">Reference proteome</keyword>
<dbReference type="AlphaFoldDB" id="A0A1G4JXN4"/>
<accession>A0A1G4JXN4</accession>
<evidence type="ECO:0000313" key="2">
    <source>
        <dbReference type="Proteomes" id="UP000189911"/>
    </source>
</evidence>
<dbReference type="Proteomes" id="UP000189911">
    <property type="component" value="Chromosome E"/>
</dbReference>
<organism evidence="1 2">
    <name type="scientific">Lachancea nothofagi CBS 11611</name>
    <dbReference type="NCBI Taxonomy" id="1266666"/>
    <lineage>
        <taxon>Eukaryota</taxon>
        <taxon>Fungi</taxon>
        <taxon>Dikarya</taxon>
        <taxon>Ascomycota</taxon>
        <taxon>Saccharomycotina</taxon>
        <taxon>Saccharomycetes</taxon>
        <taxon>Saccharomycetales</taxon>
        <taxon>Saccharomycetaceae</taxon>
        <taxon>Lachancea</taxon>
    </lineage>
</organism>
<evidence type="ECO:0000313" key="1">
    <source>
        <dbReference type="EMBL" id="SCU95849.1"/>
    </source>
</evidence>